<dbReference type="AlphaFoldDB" id="A0A6A4H1M3"/>
<sequence length="535" mass="60993">MPGISLLDSLILPRDNHVAEVTYPLTELIELLLKTAGYEVCSPDYKRYCLSSYLFVSRARDIRDHIHKIIAQDTTETDLWDNFDTYTSLIGSVENCLYDFFEVAGTEWSASKETYEYTRISQYEEWIIEWEKNRASIFKVLENIMAIKVNLKFIASIDPDLTRRQDDRNYFRTLYTFKSFKGFETSLRTQKIREKSKRIVNNLKKLDTVLWSKGNDATIVWAIKYAMILTALFELATKDSALPDVKQFKQVARTSNDLWDAVDAGVVAKITVRLGEAVAAAVNDVKTVGHISSKWQAVIAELKKTISIPTPNYGEVIELVKHIRRPFQAQAIALVKLCHLLANESGKEENQANLELHQNLKDIVDSLKDTLTKCRALITSISSLPEESKRTIEHEFHQSVTEIESCVSHFKLSSEELKSWTTKMEEAKHTDAAQMKKWETFNQGKHCRDPPKDTSQSQRDIKVTLPDRSNPRKYTMASNLQLAALLWTVAREHTAALAANSNPVFKDLKGQKTFTMDVLIKEVPGELYLDLASGI</sequence>
<protein>
    <submittedName>
        <fullName evidence="1">Uncharacterized protein</fullName>
    </submittedName>
</protein>
<organism evidence="1 2">
    <name type="scientific">Gymnopus androsaceus JB14</name>
    <dbReference type="NCBI Taxonomy" id="1447944"/>
    <lineage>
        <taxon>Eukaryota</taxon>
        <taxon>Fungi</taxon>
        <taxon>Dikarya</taxon>
        <taxon>Basidiomycota</taxon>
        <taxon>Agaricomycotina</taxon>
        <taxon>Agaricomycetes</taxon>
        <taxon>Agaricomycetidae</taxon>
        <taxon>Agaricales</taxon>
        <taxon>Marasmiineae</taxon>
        <taxon>Omphalotaceae</taxon>
        <taxon>Gymnopus</taxon>
    </lineage>
</organism>
<dbReference type="OrthoDB" id="2953592at2759"/>
<accession>A0A6A4H1M3</accession>
<keyword evidence="2" id="KW-1185">Reference proteome</keyword>
<gene>
    <name evidence="1" type="ORF">BT96DRAFT_945265</name>
</gene>
<dbReference type="Proteomes" id="UP000799118">
    <property type="component" value="Unassembled WGS sequence"/>
</dbReference>
<reference evidence="1" key="1">
    <citation type="journal article" date="2019" name="Environ. Microbiol.">
        <title>Fungal ecological strategies reflected in gene transcription - a case study of two litter decomposers.</title>
        <authorList>
            <person name="Barbi F."/>
            <person name="Kohler A."/>
            <person name="Barry K."/>
            <person name="Baskaran P."/>
            <person name="Daum C."/>
            <person name="Fauchery L."/>
            <person name="Ihrmark K."/>
            <person name="Kuo A."/>
            <person name="LaButti K."/>
            <person name="Lipzen A."/>
            <person name="Morin E."/>
            <person name="Grigoriev I.V."/>
            <person name="Henrissat B."/>
            <person name="Lindahl B."/>
            <person name="Martin F."/>
        </authorList>
    </citation>
    <scope>NUCLEOTIDE SEQUENCE</scope>
    <source>
        <strain evidence="1">JB14</strain>
    </source>
</reference>
<evidence type="ECO:0000313" key="1">
    <source>
        <dbReference type="EMBL" id="KAE9391570.1"/>
    </source>
</evidence>
<evidence type="ECO:0000313" key="2">
    <source>
        <dbReference type="Proteomes" id="UP000799118"/>
    </source>
</evidence>
<proteinExistence type="predicted"/>
<name>A0A6A4H1M3_9AGAR</name>
<dbReference type="EMBL" id="ML769619">
    <property type="protein sequence ID" value="KAE9391570.1"/>
    <property type="molecule type" value="Genomic_DNA"/>
</dbReference>